<sequence>MKTTIIVKLLGQSIGYATLHNSISSLWRSSKPFQLMDVENGYFFVKFQSKEDYEKVLTEGPWTVFGLPGYPYNKKILEEIRGMIEKVVKLDFNTDKRLRRRFSRLAIFVNLDKPLILQILINDKPQRVEYKPLSTIYFS</sequence>
<comment type="caution">
    <text evidence="2">The sequence shown here is derived from an EMBL/GenBank/DDBJ whole genome shotgun (WGS) entry which is preliminary data.</text>
</comment>
<dbReference type="EMBL" id="JABFAB010176514">
    <property type="protein sequence ID" value="MBA0669678.1"/>
    <property type="molecule type" value="Genomic_DNA"/>
</dbReference>
<dbReference type="InterPro" id="IPR040256">
    <property type="entry name" value="At4g02000-like"/>
</dbReference>
<dbReference type="Pfam" id="PF14111">
    <property type="entry name" value="DUF4283"/>
    <property type="match status" value="1"/>
</dbReference>
<reference evidence="2 3" key="1">
    <citation type="journal article" date="2019" name="Genome Biol. Evol.">
        <title>Insights into the evolution of the New World diploid cottons (Gossypium, subgenus Houzingenia) based on genome sequencing.</title>
        <authorList>
            <person name="Grover C.E."/>
            <person name="Arick M.A. 2nd"/>
            <person name="Thrash A."/>
            <person name="Conover J.L."/>
            <person name="Sanders W.S."/>
            <person name="Peterson D.G."/>
            <person name="Frelichowski J.E."/>
            <person name="Scheffler J.A."/>
            <person name="Scheffler B.E."/>
            <person name="Wendel J.F."/>
        </authorList>
    </citation>
    <scope>NUCLEOTIDE SEQUENCE [LARGE SCALE GENOMIC DNA]</scope>
    <source>
        <strain evidence="2">57</strain>
        <tissue evidence="2">Leaf</tissue>
    </source>
</reference>
<dbReference type="PANTHER" id="PTHR31286">
    <property type="entry name" value="GLYCINE-RICH CELL WALL STRUCTURAL PROTEIN 1.8-LIKE"/>
    <property type="match status" value="1"/>
</dbReference>
<evidence type="ECO:0000313" key="3">
    <source>
        <dbReference type="Proteomes" id="UP000593573"/>
    </source>
</evidence>
<protein>
    <recommendedName>
        <fullName evidence="1">DUF4283 domain-containing protein</fullName>
    </recommendedName>
</protein>
<gene>
    <name evidence="2" type="ORF">Goklo_029435</name>
</gene>
<organism evidence="2 3">
    <name type="scientific">Gossypium klotzschianum</name>
    <dbReference type="NCBI Taxonomy" id="34286"/>
    <lineage>
        <taxon>Eukaryota</taxon>
        <taxon>Viridiplantae</taxon>
        <taxon>Streptophyta</taxon>
        <taxon>Embryophyta</taxon>
        <taxon>Tracheophyta</taxon>
        <taxon>Spermatophyta</taxon>
        <taxon>Magnoliopsida</taxon>
        <taxon>eudicotyledons</taxon>
        <taxon>Gunneridae</taxon>
        <taxon>Pentapetalae</taxon>
        <taxon>rosids</taxon>
        <taxon>malvids</taxon>
        <taxon>Malvales</taxon>
        <taxon>Malvaceae</taxon>
        <taxon>Malvoideae</taxon>
        <taxon>Gossypium</taxon>
    </lineage>
</organism>
<evidence type="ECO:0000313" key="2">
    <source>
        <dbReference type="EMBL" id="MBA0669678.1"/>
    </source>
</evidence>
<dbReference type="OrthoDB" id="993965at2759"/>
<keyword evidence="3" id="KW-1185">Reference proteome</keyword>
<dbReference type="AlphaFoldDB" id="A0A7J8W3U5"/>
<dbReference type="PANTHER" id="PTHR31286:SF173">
    <property type="entry name" value="DUF4283 DOMAIN-CONTAINING PROTEIN"/>
    <property type="match status" value="1"/>
</dbReference>
<name>A0A7J8W3U5_9ROSI</name>
<accession>A0A7J8W3U5</accession>
<proteinExistence type="predicted"/>
<evidence type="ECO:0000259" key="1">
    <source>
        <dbReference type="Pfam" id="PF14111"/>
    </source>
</evidence>
<dbReference type="Proteomes" id="UP000593573">
    <property type="component" value="Unassembled WGS sequence"/>
</dbReference>
<dbReference type="InterPro" id="IPR025558">
    <property type="entry name" value="DUF4283"/>
</dbReference>
<feature type="domain" description="DUF4283" evidence="1">
    <location>
        <begin position="2"/>
        <end position="67"/>
    </location>
</feature>